<evidence type="ECO:0000256" key="3">
    <source>
        <dbReference type="ARBA" id="ARBA00022741"/>
    </source>
</evidence>
<keyword evidence="2 5" id="KW-0548">Nucleotidyltransferase</keyword>
<dbReference type="EC" id="2.7.7.68" evidence="5"/>
<dbReference type="GO" id="GO:0005525">
    <property type="term" value="F:GTP binding"/>
    <property type="evidence" value="ECO:0007669"/>
    <property type="project" value="UniProtKB-KW"/>
</dbReference>
<evidence type="ECO:0000256" key="1">
    <source>
        <dbReference type="ARBA" id="ARBA00022679"/>
    </source>
</evidence>
<protein>
    <recommendedName>
        <fullName evidence="5">2-phospho-L-lactate guanylyltransferase</fullName>
        <shortName evidence="5">LP guanylyltransferase</shortName>
        <ecNumber evidence="5">2.7.7.68</ecNumber>
    </recommendedName>
</protein>
<dbReference type="Pfam" id="PF01983">
    <property type="entry name" value="CofC"/>
    <property type="match status" value="1"/>
</dbReference>
<organism evidence="6 7">
    <name type="scientific">Candidatus Terraquivivens tikiterensis</name>
    <dbReference type="NCBI Taxonomy" id="1980982"/>
    <lineage>
        <taxon>Archaea</taxon>
        <taxon>Nitrososphaerota</taxon>
        <taxon>Candidatus Wolframiiraptoraceae</taxon>
        <taxon>Candidatus Terraquivivens</taxon>
    </lineage>
</organism>
<gene>
    <name evidence="5" type="primary">cofC</name>
    <name evidence="6" type="ORF">B9J98_02010</name>
</gene>
<reference evidence="6 7" key="1">
    <citation type="submission" date="2017-04" db="EMBL/GenBank/DDBJ databases">
        <title>Draft Aigarchaeota genome from a New Zealand hot spring.</title>
        <authorList>
            <person name="Reysenbach A.-L."/>
            <person name="Donaho J.A."/>
            <person name="Gerhart J."/>
            <person name="Kelley J.F."/>
            <person name="Kouba K."/>
            <person name="Podar M."/>
            <person name="Stott M."/>
        </authorList>
    </citation>
    <scope>NUCLEOTIDE SEQUENCE [LARGE SCALE GENOMIC DNA]</scope>
    <source>
        <strain evidence="6">NZ13_MG1</strain>
    </source>
</reference>
<comment type="caution">
    <text evidence="6">The sequence shown here is derived from an EMBL/GenBank/DDBJ whole genome shotgun (WGS) entry which is preliminary data.</text>
</comment>
<dbReference type="NCBIfam" id="TIGR03552">
    <property type="entry name" value="F420_cofC"/>
    <property type="match status" value="1"/>
</dbReference>
<keyword evidence="1 5" id="KW-0808">Transferase</keyword>
<dbReference type="HAMAP" id="MF_02114">
    <property type="entry name" value="CofC"/>
    <property type="match status" value="1"/>
</dbReference>
<dbReference type="GO" id="GO:0043814">
    <property type="term" value="F:phospholactate guanylyltransferase activity"/>
    <property type="evidence" value="ECO:0007669"/>
    <property type="project" value="UniProtKB-EC"/>
</dbReference>
<dbReference type="InterPro" id="IPR002835">
    <property type="entry name" value="CofC"/>
</dbReference>
<dbReference type="UniPathway" id="UPA00071"/>
<dbReference type="EMBL" id="NDWU01000004">
    <property type="protein sequence ID" value="PUA33741.1"/>
    <property type="molecule type" value="Genomic_DNA"/>
</dbReference>
<accession>A0A2R7Y866</accession>
<keyword evidence="3 5" id="KW-0547">Nucleotide-binding</keyword>
<evidence type="ECO:0000256" key="2">
    <source>
        <dbReference type="ARBA" id="ARBA00022695"/>
    </source>
</evidence>
<keyword evidence="4 5" id="KW-0342">GTP-binding</keyword>
<comment type="similarity">
    <text evidence="5">Belongs to the CofC family.</text>
</comment>
<evidence type="ECO:0000256" key="4">
    <source>
        <dbReference type="ARBA" id="ARBA00023134"/>
    </source>
</evidence>
<dbReference type="PANTHER" id="PTHR40392">
    <property type="entry name" value="2-PHOSPHO-L-LACTATE GUANYLYLTRANSFERASE"/>
    <property type="match status" value="1"/>
</dbReference>
<comment type="pathway">
    <text evidence="5">Cofactor biosynthesis; coenzyme F420 biosynthesis.</text>
</comment>
<dbReference type="AlphaFoldDB" id="A0A2R7Y866"/>
<dbReference type="GO" id="GO:0052645">
    <property type="term" value="P:F420-0 metabolic process"/>
    <property type="evidence" value="ECO:0007669"/>
    <property type="project" value="UniProtKB-UniRule"/>
</dbReference>
<comment type="subunit">
    <text evidence="5">Homodimer.</text>
</comment>
<name>A0A2R7Y866_9ARCH</name>
<evidence type="ECO:0000256" key="5">
    <source>
        <dbReference type="HAMAP-Rule" id="MF_02114"/>
    </source>
</evidence>
<dbReference type="PANTHER" id="PTHR40392:SF1">
    <property type="entry name" value="2-PHOSPHO-L-LACTATE GUANYLYLTRANSFERASE"/>
    <property type="match status" value="1"/>
</dbReference>
<sequence length="222" mass="24721">MYGAELKLGLLEFAVIPVKRLADGKSRLKRLFNQEQRRRLILKMLELVADACTEAGLKRVYVIGSDPEVEALVEQKGLSFIPDEWGGLNESLEGAVDMLYSRHKGGFAVFPCDLPLISPEDVKTVERLLEHNDVVISPSLELKGTNALAMRDARAIRMQFGASSFIKHLSSAKACGKRVAIYVSLRVGLDVDLPKDVAALRRLSRLGYERIKGLRGLDYLRL</sequence>
<dbReference type="Gene3D" id="3.90.550.10">
    <property type="entry name" value="Spore Coat Polysaccharide Biosynthesis Protein SpsA, Chain A"/>
    <property type="match status" value="1"/>
</dbReference>
<dbReference type="Proteomes" id="UP000244066">
    <property type="component" value="Unassembled WGS sequence"/>
</dbReference>
<evidence type="ECO:0000313" key="7">
    <source>
        <dbReference type="Proteomes" id="UP000244066"/>
    </source>
</evidence>
<evidence type="ECO:0000313" key="6">
    <source>
        <dbReference type="EMBL" id="PUA33741.1"/>
    </source>
</evidence>
<dbReference type="SUPFAM" id="SSF53448">
    <property type="entry name" value="Nucleotide-diphospho-sugar transferases"/>
    <property type="match status" value="1"/>
</dbReference>
<comment type="catalytic activity">
    <reaction evidence="5">
        <text>(2S)-2-phospholactate + GTP + H(+) = (2S)-lactyl-2-diphospho-5'-guanosine + diphosphate</text>
        <dbReference type="Rhea" id="RHEA:63424"/>
        <dbReference type="ChEBI" id="CHEBI:15378"/>
        <dbReference type="ChEBI" id="CHEBI:33019"/>
        <dbReference type="ChEBI" id="CHEBI:37565"/>
        <dbReference type="ChEBI" id="CHEBI:59435"/>
        <dbReference type="ChEBI" id="CHEBI:59906"/>
        <dbReference type="EC" id="2.7.7.68"/>
    </reaction>
</comment>
<dbReference type="InterPro" id="IPR029044">
    <property type="entry name" value="Nucleotide-diphossugar_trans"/>
</dbReference>
<proteinExistence type="inferred from homology"/>
<comment type="function">
    <text evidence="5">Guanylyltransferase that catalyzes the activation of (2S)-2-phospholactate (2-PL) as (2S)-lactyl-2-diphospho-5'-guanosine, via the condensation of 2-PL with GTP. It is involved in the biosynthesis of coenzyme F420, a hydride carrier cofactor.</text>
</comment>